<dbReference type="PANTHER" id="PTHR42990">
    <property type="entry name" value="ATPASE"/>
    <property type="match status" value="1"/>
</dbReference>
<dbReference type="RefSeq" id="WP_137014394.1">
    <property type="nucleotide sequence ID" value="NZ_SZPX01000006.1"/>
</dbReference>
<comment type="caution">
    <text evidence="2">The sequence shown here is derived from an EMBL/GenBank/DDBJ whole genome shotgun (WGS) entry which is preliminary data.</text>
</comment>
<reference evidence="2 3" key="1">
    <citation type="submission" date="2019-04" db="EMBL/GenBank/DDBJ databases">
        <title>Sulfurimonas crateris sp. nov. a facultative anaerobic sulfur-oxidizing chemolithautotrophic bacterium isolated from a terrestrial mud vulcano.</title>
        <authorList>
            <person name="Ratnikova N.M."/>
            <person name="Slobodkin A.I."/>
            <person name="Merkel A.Y."/>
            <person name="Novikov A."/>
            <person name="Bonch-Osmolovskaya E.A."/>
            <person name="Slobodkina G.B."/>
        </authorList>
    </citation>
    <scope>NUCLEOTIDE SEQUENCE [LARGE SCALE GENOMIC DNA]</scope>
    <source>
        <strain evidence="2 3">SN118</strain>
    </source>
</reference>
<dbReference type="InterPro" id="IPR003593">
    <property type="entry name" value="AAA+_ATPase"/>
</dbReference>
<dbReference type="GO" id="GO:0005524">
    <property type="term" value="F:ATP binding"/>
    <property type="evidence" value="ECO:0007669"/>
    <property type="project" value="UniProtKB-KW"/>
</dbReference>
<organism evidence="2 3">
    <name type="scientific">Sulfurimonas crateris</name>
    <dbReference type="NCBI Taxonomy" id="2574727"/>
    <lineage>
        <taxon>Bacteria</taxon>
        <taxon>Pseudomonadati</taxon>
        <taxon>Campylobacterota</taxon>
        <taxon>Epsilonproteobacteria</taxon>
        <taxon>Campylobacterales</taxon>
        <taxon>Sulfurimonadaceae</taxon>
        <taxon>Sulfurimonas</taxon>
    </lineage>
</organism>
<dbReference type="SMART" id="SM00382">
    <property type="entry name" value="AAA"/>
    <property type="match status" value="1"/>
</dbReference>
<dbReference type="InterPro" id="IPR027417">
    <property type="entry name" value="P-loop_NTPase"/>
</dbReference>
<sequence length="398" mass="45923">MIEQLQEKQRKLVSIAKNITYLRKEFDFINSDERLIALIGARGVGKTTLLLQYLGQYSLDEALYFSADDISIAAFGIVEIVEEFYKLGGRIVVIDEVHMFKEWAAHIKNLYDFYPDLTIRISGSSMLNILMQSHDLSRRILTKELGILSFKEYFEIKHHATLSSFSFEDILSNHNEISYELICKYPNLYKEFKNYLKNGAYPFFTISKSEESFASKLFNSIEKIIYEDIPSTQKIKFENLISFKKLIYAVVSAKVPYSVKIDSLAKELGVSEPTLYTYLDILDKTGIFRTLKKQSTKQSKKPEKLYFQNTNILYTLASDQKIATDIGAIRETFFVNSFKEIYYSDIGDFVVDGIIFEVGGKGKSFSQVKDIEKSYLAIDVDTTTHKHKVPLWLFGFLY</sequence>
<accession>A0A4U2Z7Z8</accession>
<dbReference type="PANTHER" id="PTHR42990:SF1">
    <property type="entry name" value="AAA+ ATPASE DOMAIN-CONTAINING PROTEIN"/>
    <property type="match status" value="1"/>
</dbReference>
<dbReference type="Pfam" id="PF13173">
    <property type="entry name" value="AAA_14"/>
    <property type="match status" value="1"/>
</dbReference>
<dbReference type="Pfam" id="PF13635">
    <property type="entry name" value="DUF4143"/>
    <property type="match status" value="1"/>
</dbReference>
<dbReference type="InterPro" id="IPR041682">
    <property type="entry name" value="AAA_14"/>
</dbReference>
<dbReference type="OrthoDB" id="9768467at2"/>
<keyword evidence="2" id="KW-0067">ATP-binding</keyword>
<evidence type="ECO:0000313" key="2">
    <source>
        <dbReference type="EMBL" id="TKI69051.1"/>
    </source>
</evidence>
<dbReference type="Gene3D" id="3.40.50.300">
    <property type="entry name" value="P-loop containing nucleotide triphosphate hydrolases"/>
    <property type="match status" value="1"/>
</dbReference>
<feature type="domain" description="AAA+ ATPase" evidence="1">
    <location>
        <begin position="32"/>
        <end position="158"/>
    </location>
</feature>
<dbReference type="Proteomes" id="UP000309561">
    <property type="component" value="Unassembled WGS sequence"/>
</dbReference>
<protein>
    <submittedName>
        <fullName evidence="2">ATP-binding protein</fullName>
    </submittedName>
</protein>
<evidence type="ECO:0000259" key="1">
    <source>
        <dbReference type="SMART" id="SM00382"/>
    </source>
</evidence>
<dbReference type="EMBL" id="SZPX01000006">
    <property type="protein sequence ID" value="TKI69051.1"/>
    <property type="molecule type" value="Genomic_DNA"/>
</dbReference>
<evidence type="ECO:0000313" key="3">
    <source>
        <dbReference type="Proteomes" id="UP000309561"/>
    </source>
</evidence>
<name>A0A4U2Z7Z8_9BACT</name>
<keyword evidence="3" id="KW-1185">Reference proteome</keyword>
<proteinExistence type="predicted"/>
<dbReference type="AlphaFoldDB" id="A0A4U2Z7Z8"/>
<gene>
    <name evidence="2" type="ORF">FCU45_08810</name>
</gene>
<dbReference type="InterPro" id="IPR025420">
    <property type="entry name" value="DUF4143"/>
</dbReference>
<keyword evidence="2" id="KW-0547">Nucleotide-binding</keyword>
<dbReference type="SUPFAM" id="SSF52540">
    <property type="entry name" value="P-loop containing nucleoside triphosphate hydrolases"/>
    <property type="match status" value="1"/>
</dbReference>